<dbReference type="Proteomes" id="UP000770661">
    <property type="component" value="Unassembled WGS sequence"/>
</dbReference>
<organism evidence="1 2">
    <name type="scientific">Chionoecetes opilio</name>
    <name type="common">Atlantic snow crab</name>
    <name type="synonym">Cancer opilio</name>
    <dbReference type="NCBI Taxonomy" id="41210"/>
    <lineage>
        <taxon>Eukaryota</taxon>
        <taxon>Metazoa</taxon>
        <taxon>Ecdysozoa</taxon>
        <taxon>Arthropoda</taxon>
        <taxon>Crustacea</taxon>
        <taxon>Multicrustacea</taxon>
        <taxon>Malacostraca</taxon>
        <taxon>Eumalacostraca</taxon>
        <taxon>Eucarida</taxon>
        <taxon>Decapoda</taxon>
        <taxon>Pleocyemata</taxon>
        <taxon>Brachyura</taxon>
        <taxon>Eubrachyura</taxon>
        <taxon>Majoidea</taxon>
        <taxon>Majidae</taxon>
        <taxon>Chionoecetes</taxon>
    </lineage>
</organism>
<evidence type="ECO:0000313" key="1">
    <source>
        <dbReference type="EMBL" id="KAG0715399.1"/>
    </source>
</evidence>
<sequence length="147" mass="16652">MLEEAIGQQGVMDSPLIMRSLQSFVSCLPEQKPQSTELLHSIRGGPNRWHFPQNAKGFRKSLHIARAPSRVKQSLMAGHPPTSQSHDFLAPSYWNEDPNVDRPVEPRDAWMIFEVVKGHEVWVVPYIHLDLPVFPPWAPVSLMTPVA</sequence>
<protein>
    <submittedName>
        <fullName evidence="1">Uncharacterized protein</fullName>
    </submittedName>
</protein>
<keyword evidence="2" id="KW-1185">Reference proteome</keyword>
<gene>
    <name evidence="1" type="ORF">GWK47_012013</name>
</gene>
<proteinExistence type="predicted"/>
<comment type="caution">
    <text evidence="1">The sequence shown here is derived from an EMBL/GenBank/DDBJ whole genome shotgun (WGS) entry which is preliminary data.</text>
</comment>
<reference evidence="1" key="1">
    <citation type="submission" date="2020-07" db="EMBL/GenBank/DDBJ databases">
        <title>The High-quality genome of the commercially important snow crab, Chionoecetes opilio.</title>
        <authorList>
            <person name="Jeong J.-H."/>
            <person name="Ryu S."/>
        </authorList>
    </citation>
    <scope>NUCLEOTIDE SEQUENCE</scope>
    <source>
        <strain evidence="1">MADBK_172401_WGS</strain>
        <tissue evidence="1">Digestive gland</tissue>
    </source>
</reference>
<dbReference type="AlphaFoldDB" id="A0A8J5CM23"/>
<dbReference type="EMBL" id="JACEEZ010019719">
    <property type="protein sequence ID" value="KAG0715399.1"/>
    <property type="molecule type" value="Genomic_DNA"/>
</dbReference>
<evidence type="ECO:0000313" key="2">
    <source>
        <dbReference type="Proteomes" id="UP000770661"/>
    </source>
</evidence>
<name>A0A8J5CM23_CHIOP</name>
<accession>A0A8J5CM23</accession>